<organism evidence="1 2">
    <name type="scientific">Rubritalea profundi</name>
    <dbReference type="NCBI Taxonomy" id="1658618"/>
    <lineage>
        <taxon>Bacteria</taxon>
        <taxon>Pseudomonadati</taxon>
        <taxon>Verrucomicrobiota</taxon>
        <taxon>Verrucomicrobiia</taxon>
        <taxon>Verrucomicrobiales</taxon>
        <taxon>Rubritaleaceae</taxon>
        <taxon>Rubritalea</taxon>
    </lineage>
</organism>
<reference evidence="1 2" key="1">
    <citation type="submission" date="2016-12" db="EMBL/GenBank/DDBJ databases">
        <title>Study of bacterial adaptation to deep sea.</title>
        <authorList>
            <person name="Song J."/>
            <person name="Yoshizawa S."/>
            <person name="Kogure K."/>
        </authorList>
    </citation>
    <scope>NUCLEOTIDE SEQUENCE [LARGE SCALE GENOMIC DNA]</scope>
    <source>
        <strain evidence="1 2">SAORIC-165</strain>
    </source>
</reference>
<evidence type="ECO:0000313" key="1">
    <source>
        <dbReference type="EMBL" id="PQJ29105.1"/>
    </source>
</evidence>
<dbReference type="RefSeq" id="WP_105043597.1">
    <property type="nucleotide sequence ID" value="NZ_MQWA01000001.1"/>
</dbReference>
<dbReference type="AlphaFoldDB" id="A0A2S7U281"/>
<sequence>MLGNAWSLYLTEGAPPKSKLLIEIYKLKPRPVKSISWNDEIDGREIGVQYIYCCGSTINFEPTKLLDSRGVYLVRVVGGGVKEQYVTELY</sequence>
<dbReference type="Proteomes" id="UP000239907">
    <property type="component" value="Unassembled WGS sequence"/>
</dbReference>
<dbReference type="EMBL" id="MQWA01000001">
    <property type="protein sequence ID" value="PQJ29105.1"/>
    <property type="molecule type" value="Genomic_DNA"/>
</dbReference>
<keyword evidence="2" id="KW-1185">Reference proteome</keyword>
<comment type="caution">
    <text evidence="1">The sequence shown here is derived from an EMBL/GenBank/DDBJ whole genome shotgun (WGS) entry which is preliminary data.</text>
</comment>
<gene>
    <name evidence="1" type="ORF">BSZ32_11785</name>
</gene>
<accession>A0A2S7U281</accession>
<evidence type="ECO:0000313" key="2">
    <source>
        <dbReference type="Proteomes" id="UP000239907"/>
    </source>
</evidence>
<dbReference type="OrthoDB" id="267637at2"/>
<name>A0A2S7U281_9BACT</name>
<proteinExistence type="predicted"/>
<protein>
    <submittedName>
        <fullName evidence="1">Uncharacterized protein</fullName>
    </submittedName>
</protein>